<dbReference type="AlphaFoldDB" id="A0AAQ3LZL7"/>
<protein>
    <recommendedName>
        <fullName evidence="18">L-lactate dehydrogenase (cytochrome)</fullName>
        <ecNumber evidence="17">1.1.2.3</ecNumber>
    </recommendedName>
    <alternativeName>
        <fullName evidence="20">Cytochrome b2</fullName>
    </alternativeName>
    <alternativeName>
        <fullName evidence="19">Flavocytochrome b2</fullName>
    </alternativeName>
    <alternativeName>
        <fullName evidence="21">L-lactate ferricytochrome c oxidoreductase</fullName>
    </alternativeName>
</protein>
<evidence type="ECO:0000256" key="15">
    <source>
        <dbReference type="ARBA" id="ARBA00061137"/>
    </source>
</evidence>
<dbReference type="PANTHER" id="PTHR10578:SF104">
    <property type="entry name" value="CYTOCHROME B2, MITOCHONDRIAL-RELATED"/>
    <property type="match status" value="1"/>
</dbReference>
<dbReference type="PROSITE" id="PS51349">
    <property type="entry name" value="FMN_HYDROXY_ACID_DH_2"/>
    <property type="match status" value="1"/>
</dbReference>
<evidence type="ECO:0000256" key="16">
    <source>
        <dbReference type="ARBA" id="ARBA00061589"/>
    </source>
</evidence>
<keyword evidence="12" id="KW-0408">Iron</keyword>
<comment type="cofactor">
    <cofactor evidence="2">
        <name>heme b</name>
        <dbReference type="ChEBI" id="CHEBI:60344"/>
    </cofactor>
</comment>
<dbReference type="InterPro" id="IPR037396">
    <property type="entry name" value="FMN_HAD"/>
</dbReference>
<dbReference type="Pfam" id="PF00173">
    <property type="entry name" value="Cyt-b5"/>
    <property type="match status" value="1"/>
</dbReference>
<keyword evidence="8" id="KW-0288">FMN</keyword>
<dbReference type="EMBL" id="CP138581">
    <property type="protein sequence ID" value="WPG98718.1"/>
    <property type="molecule type" value="Genomic_DNA"/>
</dbReference>
<dbReference type="FunFam" id="3.10.120.10:FF:000009">
    <property type="entry name" value="Cytochrome b2, mitochondrial, putative"/>
    <property type="match status" value="1"/>
</dbReference>
<dbReference type="SMART" id="SM01117">
    <property type="entry name" value="Cyt-b5"/>
    <property type="match status" value="1"/>
</dbReference>
<dbReference type="InterPro" id="IPR001199">
    <property type="entry name" value="Cyt_B5-like_heme/steroid-bd"/>
</dbReference>
<organism evidence="25 26">
    <name type="scientific">Acrodontium crateriforme</name>
    <dbReference type="NCBI Taxonomy" id="150365"/>
    <lineage>
        <taxon>Eukaryota</taxon>
        <taxon>Fungi</taxon>
        <taxon>Dikarya</taxon>
        <taxon>Ascomycota</taxon>
        <taxon>Pezizomycotina</taxon>
        <taxon>Dothideomycetes</taxon>
        <taxon>Dothideomycetidae</taxon>
        <taxon>Mycosphaerellales</taxon>
        <taxon>Teratosphaeriaceae</taxon>
        <taxon>Acrodontium</taxon>
    </lineage>
</organism>
<evidence type="ECO:0000256" key="7">
    <source>
        <dbReference type="ARBA" id="ARBA00022630"/>
    </source>
</evidence>
<keyword evidence="9" id="KW-0479">Metal-binding</keyword>
<evidence type="ECO:0000256" key="10">
    <source>
        <dbReference type="ARBA" id="ARBA00022946"/>
    </source>
</evidence>
<evidence type="ECO:0000256" key="17">
    <source>
        <dbReference type="ARBA" id="ARBA00066458"/>
    </source>
</evidence>
<comment type="similarity">
    <text evidence="15">In the C-terminal section; belongs to the FMN-dependent alpha-hydroxy acid dehydrogenase family.</text>
</comment>
<dbReference type="Pfam" id="PF01070">
    <property type="entry name" value="FMN_dh"/>
    <property type="match status" value="1"/>
</dbReference>
<feature type="domain" description="Cytochrome b5 heme-binding" evidence="23">
    <location>
        <begin position="2"/>
        <end position="79"/>
    </location>
</feature>
<name>A0AAQ3LZL7_9PEZI</name>
<dbReference type="GO" id="GO:0004460">
    <property type="term" value="F:L-lactate dehydrogenase (cytochrome) activity"/>
    <property type="evidence" value="ECO:0007669"/>
    <property type="project" value="UniProtKB-EC"/>
</dbReference>
<feature type="domain" description="FMN hydroxy acid dehydrogenase" evidence="24">
    <location>
        <begin position="105"/>
        <end position="485"/>
    </location>
</feature>
<keyword evidence="6" id="KW-0349">Heme</keyword>
<accession>A0AAQ3LZL7</accession>
<gene>
    <name evidence="25" type="ORF">R9X50_00151200</name>
</gene>
<evidence type="ECO:0000256" key="11">
    <source>
        <dbReference type="ARBA" id="ARBA00023002"/>
    </source>
</evidence>
<dbReference type="CDD" id="cd02922">
    <property type="entry name" value="FCB2_FMN"/>
    <property type="match status" value="1"/>
</dbReference>
<dbReference type="Gene3D" id="3.10.120.10">
    <property type="entry name" value="Cytochrome b5-like heme/steroid binding domain"/>
    <property type="match status" value="1"/>
</dbReference>
<dbReference type="InterPro" id="IPR000262">
    <property type="entry name" value="FMN-dep_DH"/>
</dbReference>
<dbReference type="SUPFAM" id="SSF51395">
    <property type="entry name" value="FMN-linked oxidoreductases"/>
    <property type="match status" value="1"/>
</dbReference>
<evidence type="ECO:0000256" key="1">
    <source>
        <dbReference type="ARBA" id="ARBA00001917"/>
    </source>
</evidence>
<comment type="subcellular location">
    <subcellularLocation>
        <location evidence="3">Mitochondrion intermembrane space</location>
    </subcellularLocation>
</comment>
<dbReference type="InterPro" id="IPR037458">
    <property type="entry name" value="L-MDH/L-LDH_FMN-bd"/>
</dbReference>
<evidence type="ECO:0000256" key="12">
    <source>
        <dbReference type="ARBA" id="ARBA00023004"/>
    </source>
</evidence>
<dbReference type="SUPFAM" id="SSF55856">
    <property type="entry name" value="Cytochrome b5-like heme/steroid binding domain"/>
    <property type="match status" value="1"/>
</dbReference>
<dbReference type="Proteomes" id="UP001303373">
    <property type="component" value="Chromosome 2"/>
</dbReference>
<evidence type="ECO:0000256" key="4">
    <source>
        <dbReference type="ARBA" id="ARBA00011881"/>
    </source>
</evidence>
<keyword evidence="10" id="KW-0809">Transit peptide</keyword>
<evidence type="ECO:0000256" key="18">
    <source>
        <dbReference type="ARBA" id="ARBA00068515"/>
    </source>
</evidence>
<evidence type="ECO:0000256" key="13">
    <source>
        <dbReference type="ARBA" id="ARBA00023128"/>
    </source>
</evidence>
<sequence>MTRIISVGEISKHNSSEDCWVVIDGHVWDMTEFAPNHPGGSDIIWKYGGRDATKSYSSIHAPSLVVNKLDQSKLKGRIDPKDDTSEWSRSRSTANQDVVKQEKKPPLESLINAQDFEDVAEQTAARKTWAFYSSASTDCITRDANRSFFARIWFRPRLARSVGRICVCTHILGHEAGLPIFVSPAAMAKMMHPDGEKAIARGCISNRVPQCVSTSASYPIEEVVSSVPKSANHSLFFQLYVNKDRSKSEALLRQARSIGIDTIFVTLDGPIQGKREADERVKADESLRAPMSGQKAKNDRHGGGIGRIMGSYIAPDFTWEEFSWLRTHWDGKIVAKGIQSWQDAQICADIGLDAVMLSNHGGRNLDTYDLKTFATLLDFELTFYSSPPSIMTLLECQRNCPSIFSRLEVYIDGGIRRGTDILKCLCLGATAVGISRPFLYAVNYGQEGVEHFIDIIKAELETAMALVGITDLDQCDPKYVNTADLDWLVSRGENHPYAVKKRINNGGRRTESKL</sequence>
<evidence type="ECO:0000313" key="25">
    <source>
        <dbReference type="EMBL" id="WPG98718.1"/>
    </source>
</evidence>
<evidence type="ECO:0000256" key="6">
    <source>
        <dbReference type="ARBA" id="ARBA00022617"/>
    </source>
</evidence>
<evidence type="ECO:0000259" key="23">
    <source>
        <dbReference type="PROSITE" id="PS50255"/>
    </source>
</evidence>
<evidence type="ECO:0000256" key="3">
    <source>
        <dbReference type="ARBA" id="ARBA00004569"/>
    </source>
</evidence>
<dbReference type="PROSITE" id="PS50255">
    <property type="entry name" value="CYTOCHROME_B5_2"/>
    <property type="match status" value="1"/>
</dbReference>
<evidence type="ECO:0000256" key="14">
    <source>
        <dbReference type="ARBA" id="ARBA00052399"/>
    </source>
</evidence>
<comment type="subunit">
    <text evidence="4">Homotetramer.</text>
</comment>
<dbReference type="EC" id="1.1.2.3" evidence="17"/>
<dbReference type="PANTHER" id="PTHR10578">
    <property type="entry name" value="S -2-HYDROXY-ACID OXIDASE-RELATED"/>
    <property type="match status" value="1"/>
</dbReference>
<dbReference type="Gene3D" id="3.20.20.70">
    <property type="entry name" value="Aldolase class I"/>
    <property type="match status" value="1"/>
</dbReference>
<evidence type="ECO:0000256" key="19">
    <source>
        <dbReference type="ARBA" id="ARBA00075949"/>
    </source>
</evidence>
<comment type="similarity">
    <text evidence="16">In the N-terminal section; belongs to the cytochrome b5 family.</text>
</comment>
<dbReference type="InterPro" id="IPR013785">
    <property type="entry name" value="Aldolase_TIM"/>
</dbReference>
<feature type="compositionally biased region" description="Basic and acidic residues" evidence="22">
    <location>
        <begin position="75"/>
        <end position="89"/>
    </location>
</feature>
<evidence type="ECO:0000256" key="8">
    <source>
        <dbReference type="ARBA" id="ARBA00022643"/>
    </source>
</evidence>
<keyword evidence="11" id="KW-0560">Oxidoreductase</keyword>
<keyword evidence="5" id="KW-0813">Transport</keyword>
<evidence type="ECO:0000256" key="20">
    <source>
        <dbReference type="ARBA" id="ARBA00078774"/>
    </source>
</evidence>
<evidence type="ECO:0000313" key="26">
    <source>
        <dbReference type="Proteomes" id="UP001303373"/>
    </source>
</evidence>
<keyword evidence="26" id="KW-1185">Reference proteome</keyword>
<evidence type="ECO:0000259" key="24">
    <source>
        <dbReference type="PROSITE" id="PS51349"/>
    </source>
</evidence>
<evidence type="ECO:0000256" key="21">
    <source>
        <dbReference type="ARBA" id="ARBA00078938"/>
    </source>
</evidence>
<feature type="region of interest" description="Disordered" evidence="22">
    <location>
        <begin position="75"/>
        <end position="104"/>
    </location>
</feature>
<comment type="cofactor">
    <cofactor evidence="1">
        <name>FMN</name>
        <dbReference type="ChEBI" id="CHEBI:58210"/>
    </cofactor>
</comment>
<reference evidence="25 26" key="1">
    <citation type="submission" date="2023-11" db="EMBL/GenBank/DDBJ databases">
        <title>An acidophilic fungus is an integral part of prey digestion in a carnivorous sundew plant.</title>
        <authorList>
            <person name="Tsai I.J."/>
        </authorList>
    </citation>
    <scope>NUCLEOTIDE SEQUENCE [LARGE SCALE GENOMIC DNA]</scope>
    <source>
        <strain evidence="25">169a</strain>
    </source>
</reference>
<evidence type="ECO:0000256" key="5">
    <source>
        <dbReference type="ARBA" id="ARBA00022448"/>
    </source>
</evidence>
<dbReference type="FunFam" id="3.20.20.70:FF:000062">
    <property type="entry name" value="Cytochrome b2, mitochondrial, putative"/>
    <property type="match status" value="1"/>
</dbReference>
<proteinExistence type="inferred from homology"/>
<evidence type="ECO:0000256" key="9">
    <source>
        <dbReference type="ARBA" id="ARBA00022723"/>
    </source>
</evidence>
<dbReference type="GO" id="GO:0005758">
    <property type="term" value="C:mitochondrial intermembrane space"/>
    <property type="evidence" value="ECO:0007669"/>
    <property type="project" value="UniProtKB-SubCell"/>
</dbReference>
<evidence type="ECO:0000256" key="2">
    <source>
        <dbReference type="ARBA" id="ARBA00001970"/>
    </source>
</evidence>
<dbReference type="InterPro" id="IPR036400">
    <property type="entry name" value="Cyt_B5-like_heme/steroid_sf"/>
</dbReference>
<comment type="catalytic activity">
    <reaction evidence="14">
        <text>(S)-lactate + 2 Fe(III)-[cytochrome c] = 2 Fe(II)-[cytochrome c] + pyruvate + 2 H(+)</text>
        <dbReference type="Rhea" id="RHEA:19909"/>
        <dbReference type="Rhea" id="RHEA-COMP:10350"/>
        <dbReference type="Rhea" id="RHEA-COMP:14399"/>
        <dbReference type="ChEBI" id="CHEBI:15361"/>
        <dbReference type="ChEBI" id="CHEBI:15378"/>
        <dbReference type="ChEBI" id="CHEBI:16651"/>
        <dbReference type="ChEBI" id="CHEBI:29033"/>
        <dbReference type="ChEBI" id="CHEBI:29034"/>
        <dbReference type="EC" id="1.1.2.3"/>
    </reaction>
    <physiologicalReaction direction="left-to-right" evidence="14">
        <dbReference type="Rhea" id="RHEA:19910"/>
    </physiologicalReaction>
</comment>
<keyword evidence="7" id="KW-0285">Flavoprotein</keyword>
<evidence type="ECO:0000256" key="22">
    <source>
        <dbReference type="SAM" id="MobiDB-lite"/>
    </source>
</evidence>
<dbReference type="GO" id="GO:0046872">
    <property type="term" value="F:metal ion binding"/>
    <property type="evidence" value="ECO:0007669"/>
    <property type="project" value="UniProtKB-KW"/>
</dbReference>
<keyword evidence="13" id="KW-0496">Mitochondrion</keyword>